<name>A0A4Q0Y4G4_9BACT</name>
<organism evidence="6 7">
    <name type="scientific">Halarcobacter anaerophilus</name>
    <dbReference type="NCBI Taxonomy" id="877500"/>
    <lineage>
        <taxon>Bacteria</taxon>
        <taxon>Pseudomonadati</taxon>
        <taxon>Campylobacterota</taxon>
        <taxon>Epsilonproteobacteria</taxon>
        <taxon>Campylobacterales</taxon>
        <taxon>Arcobacteraceae</taxon>
        <taxon>Halarcobacter</taxon>
    </lineage>
</organism>
<feature type="transmembrane region" description="Helical" evidence="5">
    <location>
        <begin position="217"/>
        <end position="237"/>
    </location>
</feature>
<gene>
    <name evidence="6" type="ORF">CRV06_00255</name>
</gene>
<evidence type="ECO:0000256" key="4">
    <source>
        <dbReference type="ARBA" id="ARBA00023136"/>
    </source>
</evidence>
<feature type="transmembrane region" description="Helical" evidence="5">
    <location>
        <begin position="182"/>
        <end position="202"/>
    </location>
</feature>
<feature type="transmembrane region" description="Helical" evidence="5">
    <location>
        <begin position="34"/>
        <end position="62"/>
    </location>
</feature>
<evidence type="ECO:0000313" key="6">
    <source>
        <dbReference type="EMBL" id="RXJ64425.1"/>
    </source>
</evidence>
<feature type="transmembrane region" description="Helical" evidence="5">
    <location>
        <begin position="74"/>
        <end position="94"/>
    </location>
</feature>
<feature type="transmembrane region" description="Helical" evidence="5">
    <location>
        <begin position="243"/>
        <end position="260"/>
    </location>
</feature>
<comment type="similarity">
    <text evidence="5">Belongs to the 4-toluene sulfonate uptake permease (TSUP) (TC 2.A.102) family.</text>
</comment>
<comment type="subcellular location">
    <subcellularLocation>
        <location evidence="5">Cell membrane</location>
        <topology evidence="5">Multi-pass membrane protein</topology>
    </subcellularLocation>
    <subcellularLocation>
        <location evidence="1">Membrane</location>
        <topology evidence="1">Multi-pass membrane protein</topology>
    </subcellularLocation>
</comment>
<dbReference type="AlphaFoldDB" id="A0A4Q0Y4G4"/>
<dbReference type="PANTHER" id="PTHR43701:SF2">
    <property type="entry name" value="MEMBRANE TRANSPORTER PROTEIN YJNA-RELATED"/>
    <property type="match status" value="1"/>
</dbReference>
<sequence length="264" mass="28887">MLKNKNFYSFLSGGLVASLGGLIGLGGAEFRLPILVGFFKFATLNAIIINKIVSLAVVVFSLFFRSYTISFDEIVPHFFIIINILLGSLFGAYVGANYALKIKQEILNKIIFILLIVLAFSMLLGHDYLTSSKPLFENKIILFLSGIISGILIGIIAAVLGVAGGEFILPTLILLFGLDPKLAGSISLCISLPTMLMAFFRYSKSEQFQEIMIEKKFFTFMIVGSLVGAAVGSMLLSFVNSEYISIILGVILLISAWKVFKDNH</sequence>
<keyword evidence="7" id="KW-1185">Reference proteome</keyword>
<reference evidence="6 7" key="1">
    <citation type="submission" date="2017-10" db="EMBL/GenBank/DDBJ databases">
        <title>Genomics of the genus Arcobacter.</title>
        <authorList>
            <person name="Perez-Cataluna A."/>
            <person name="Figueras M.J."/>
        </authorList>
    </citation>
    <scope>NUCLEOTIDE SEQUENCE [LARGE SCALE GENOMIC DNA]</scope>
    <source>
        <strain evidence="6 7">DSM 24636</strain>
    </source>
</reference>
<dbReference type="InterPro" id="IPR002781">
    <property type="entry name" value="TM_pro_TauE-like"/>
</dbReference>
<evidence type="ECO:0000256" key="1">
    <source>
        <dbReference type="ARBA" id="ARBA00004141"/>
    </source>
</evidence>
<proteinExistence type="inferred from homology"/>
<evidence type="ECO:0000256" key="5">
    <source>
        <dbReference type="RuleBase" id="RU363041"/>
    </source>
</evidence>
<dbReference type="Proteomes" id="UP000290191">
    <property type="component" value="Unassembled WGS sequence"/>
</dbReference>
<feature type="transmembrane region" description="Helical" evidence="5">
    <location>
        <begin position="106"/>
        <end position="129"/>
    </location>
</feature>
<evidence type="ECO:0000313" key="7">
    <source>
        <dbReference type="Proteomes" id="UP000290191"/>
    </source>
</evidence>
<protein>
    <recommendedName>
        <fullName evidence="5">Probable membrane transporter protein</fullName>
    </recommendedName>
</protein>
<keyword evidence="5" id="KW-1003">Cell membrane</keyword>
<comment type="caution">
    <text evidence="6">The sequence shown here is derived from an EMBL/GenBank/DDBJ whole genome shotgun (WGS) entry which is preliminary data.</text>
</comment>
<dbReference type="Pfam" id="PF01925">
    <property type="entry name" value="TauE"/>
    <property type="match status" value="2"/>
</dbReference>
<keyword evidence="2 5" id="KW-0812">Transmembrane</keyword>
<keyword evidence="4 5" id="KW-0472">Membrane</keyword>
<dbReference type="OrthoDB" id="5366030at2"/>
<evidence type="ECO:0000256" key="3">
    <source>
        <dbReference type="ARBA" id="ARBA00022989"/>
    </source>
</evidence>
<dbReference type="InterPro" id="IPR051598">
    <property type="entry name" value="TSUP/Inactive_protease-like"/>
</dbReference>
<keyword evidence="3 5" id="KW-1133">Transmembrane helix</keyword>
<dbReference type="EMBL" id="PDKO01000001">
    <property type="protein sequence ID" value="RXJ64425.1"/>
    <property type="molecule type" value="Genomic_DNA"/>
</dbReference>
<dbReference type="GO" id="GO:0005886">
    <property type="term" value="C:plasma membrane"/>
    <property type="evidence" value="ECO:0007669"/>
    <property type="project" value="UniProtKB-SubCell"/>
</dbReference>
<feature type="transmembrane region" description="Helical" evidence="5">
    <location>
        <begin position="7"/>
        <end position="28"/>
    </location>
</feature>
<accession>A0A4Q0Y4G4</accession>
<dbReference type="PANTHER" id="PTHR43701">
    <property type="entry name" value="MEMBRANE TRANSPORTER PROTEIN MJ0441-RELATED"/>
    <property type="match status" value="1"/>
</dbReference>
<feature type="transmembrane region" description="Helical" evidence="5">
    <location>
        <begin position="141"/>
        <end position="162"/>
    </location>
</feature>
<evidence type="ECO:0000256" key="2">
    <source>
        <dbReference type="ARBA" id="ARBA00022692"/>
    </source>
</evidence>